<keyword evidence="7" id="KW-1185">Reference proteome</keyword>
<evidence type="ECO:0000256" key="4">
    <source>
        <dbReference type="ARBA" id="ARBA00023002"/>
    </source>
</evidence>
<dbReference type="Proteomes" id="UP001304970">
    <property type="component" value="Chromosome"/>
</dbReference>
<dbReference type="Pfam" id="PF00881">
    <property type="entry name" value="Nitroreductase"/>
    <property type="match status" value="1"/>
</dbReference>
<evidence type="ECO:0000313" key="6">
    <source>
        <dbReference type="EMBL" id="WNY26784.1"/>
    </source>
</evidence>
<dbReference type="AlphaFoldDB" id="A0AA96V538"/>
<proteinExistence type="predicted"/>
<gene>
    <name evidence="6" type="primary">rutE</name>
    <name evidence="6" type="ORF">MsAm2_05610</name>
</gene>
<dbReference type="InterPro" id="IPR000415">
    <property type="entry name" value="Nitroreductase-like"/>
</dbReference>
<dbReference type="NCBIfam" id="NF003768">
    <property type="entry name" value="PRK05365.1"/>
    <property type="match status" value="1"/>
</dbReference>
<evidence type="ECO:0000256" key="3">
    <source>
        <dbReference type="ARBA" id="ARBA00022857"/>
    </source>
</evidence>
<evidence type="ECO:0000259" key="5">
    <source>
        <dbReference type="Pfam" id="PF00881"/>
    </source>
</evidence>
<dbReference type="EC" id="1.1.1.298" evidence="6"/>
<evidence type="ECO:0000256" key="2">
    <source>
        <dbReference type="ARBA" id="ARBA00022643"/>
    </source>
</evidence>
<dbReference type="InterPro" id="IPR050461">
    <property type="entry name" value="Nitroreductase_HadB/RutE"/>
</dbReference>
<evidence type="ECO:0000313" key="7">
    <source>
        <dbReference type="Proteomes" id="UP001304970"/>
    </source>
</evidence>
<dbReference type="PANTHER" id="PTHR43543">
    <property type="entry name" value="MALONIC SEMIALDEHYDE REDUCTASE RUTE-RELATED"/>
    <property type="match status" value="1"/>
</dbReference>
<evidence type="ECO:0000256" key="1">
    <source>
        <dbReference type="ARBA" id="ARBA00022630"/>
    </source>
</evidence>
<organism evidence="6 7">
    <name type="scientific">Methanolapillus ohkumae</name>
    <dbReference type="NCBI Taxonomy" id="3028298"/>
    <lineage>
        <taxon>Archaea</taxon>
        <taxon>Methanobacteriati</taxon>
        <taxon>Methanobacteriota</taxon>
        <taxon>Stenosarchaea group</taxon>
        <taxon>Methanomicrobia</taxon>
        <taxon>Methanosarcinales</taxon>
        <taxon>Methanosarcinaceae</taxon>
        <taxon>Methanolapillus</taxon>
    </lineage>
</organism>
<dbReference type="Gene3D" id="3.40.109.10">
    <property type="entry name" value="NADH Oxidase"/>
    <property type="match status" value="1"/>
</dbReference>
<name>A0AA96V538_9EURY</name>
<reference evidence="6 7" key="1">
    <citation type="submission" date="2023-07" db="EMBL/GenBank/DDBJ databases">
        <title>Closed genome sequence of Methanosarcinaceae archaeon Am2.</title>
        <authorList>
            <person name="Poehlein A."/>
            <person name="Protasov E."/>
            <person name="Platt K."/>
            <person name="Reeh H."/>
            <person name="Daniel R."/>
            <person name="Brune A."/>
        </authorList>
    </citation>
    <scope>NUCLEOTIDE SEQUENCE [LARGE SCALE GENOMIC DNA]</scope>
    <source>
        <strain evidence="6 7">Am2</strain>
    </source>
</reference>
<keyword evidence="1" id="KW-0285">Flavoprotein</keyword>
<keyword evidence="3" id="KW-0521">NADP</keyword>
<dbReference type="SUPFAM" id="SSF55469">
    <property type="entry name" value="FMN-dependent nitroreductase-like"/>
    <property type="match status" value="1"/>
</dbReference>
<dbReference type="GeneID" id="89227968"/>
<keyword evidence="2" id="KW-0288">FMN</keyword>
<dbReference type="PANTHER" id="PTHR43543:SF1">
    <property type="entry name" value="MALONIC SEMIALDEHYDE REDUCTASE RUTE-RELATED"/>
    <property type="match status" value="1"/>
</dbReference>
<protein>
    <submittedName>
        <fullName evidence="6">Malonic semialdehyde reductase RutE</fullName>
        <ecNumber evidence="6">1.1.1.298</ecNumber>
    </submittedName>
</protein>
<dbReference type="InterPro" id="IPR029479">
    <property type="entry name" value="Nitroreductase"/>
</dbReference>
<dbReference type="EMBL" id="CP131061">
    <property type="protein sequence ID" value="WNY26784.1"/>
    <property type="molecule type" value="Genomic_DNA"/>
</dbReference>
<dbReference type="CDD" id="cd02148">
    <property type="entry name" value="RutE-like"/>
    <property type="match status" value="1"/>
</dbReference>
<dbReference type="GO" id="GO:0035527">
    <property type="term" value="F:3-hydroxypropionate dehydrogenase (NADP+) activity"/>
    <property type="evidence" value="ECO:0007669"/>
    <property type="project" value="UniProtKB-EC"/>
</dbReference>
<keyword evidence="4 6" id="KW-0560">Oxidoreductase</keyword>
<dbReference type="InterPro" id="IPR023936">
    <property type="entry name" value="RutE-like"/>
</dbReference>
<feature type="domain" description="Nitroreductase" evidence="5">
    <location>
        <begin position="20"/>
        <end position="173"/>
    </location>
</feature>
<dbReference type="RefSeq" id="WP_338098294.1">
    <property type="nucleotide sequence ID" value="NZ_CP131061.1"/>
</dbReference>
<accession>A0AA96V538</accession>
<sequence length="195" mass="21954">MFTIDKKSMDILFNEARTYTYFENKPISDEVFVQLYDTLKLAPTYANCQPGRFIFVKSPEAKARLIPHLDGGNVRKVQEAAATVIIASDNTFYKNMPRLFPHGDMMSLFESNPKLAQHVMFQSSCLQGAYLIMAARALGLDCGPMGGFNSAGVDKEFFPDGKWTSNFLCNLGYGMKSKLHPRDPRLNFEEACKII</sequence>